<dbReference type="AlphaFoldDB" id="A0A7W7PA93"/>
<comment type="caution">
    <text evidence="3">The sequence shown here is derived from an EMBL/GenBank/DDBJ whole genome shotgun (WGS) entry which is preliminary data.</text>
</comment>
<dbReference type="InterPro" id="IPR051207">
    <property type="entry name" value="ComplexI_NDUFA9_subunit"/>
</dbReference>
<dbReference type="PANTHER" id="PTHR12126">
    <property type="entry name" value="NADH-UBIQUINONE OXIDOREDUCTASE 39 KDA SUBUNIT-RELATED"/>
    <property type="match status" value="1"/>
</dbReference>
<dbReference type="InterPro" id="IPR016040">
    <property type="entry name" value="NAD(P)-bd_dom"/>
</dbReference>
<accession>A0A7W7PA93</accession>
<dbReference type="GO" id="GO:0044877">
    <property type="term" value="F:protein-containing complex binding"/>
    <property type="evidence" value="ECO:0007669"/>
    <property type="project" value="TreeGrafter"/>
</dbReference>
<evidence type="ECO:0000313" key="3">
    <source>
        <dbReference type="EMBL" id="MBB4881778.1"/>
    </source>
</evidence>
<dbReference type="SUPFAM" id="SSF51735">
    <property type="entry name" value="NAD(P)-binding Rossmann-fold domains"/>
    <property type="match status" value="1"/>
</dbReference>
<gene>
    <name evidence="3" type="ORF">BJ976_000129</name>
</gene>
<feature type="region of interest" description="Disordered" evidence="1">
    <location>
        <begin position="1"/>
        <end position="22"/>
    </location>
</feature>
<dbReference type="EMBL" id="JACHMC010000001">
    <property type="protein sequence ID" value="MBB4881778.1"/>
    <property type="molecule type" value="Genomic_DNA"/>
</dbReference>
<dbReference type="InterPro" id="IPR036291">
    <property type="entry name" value="NAD(P)-bd_dom_sf"/>
</dbReference>
<name>A0A7W7PA93_9MICC</name>
<feature type="compositionally biased region" description="Basic and acidic residues" evidence="1">
    <location>
        <begin position="359"/>
        <end position="369"/>
    </location>
</feature>
<keyword evidence="4" id="KW-1185">Reference proteome</keyword>
<evidence type="ECO:0000313" key="4">
    <source>
        <dbReference type="Proteomes" id="UP000560081"/>
    </source>
</evidence>
<dbReference type="Pfam" id="PF13460">
    <property type="entry name" value="NAD_binding_10"/>
    <property type="match status" value="1"/>
</dbReference>
<organism evidence="3 4">
    <name type="scientific">Micrococcus flavus</name>
    <dbReference type="NCBI Taxonomy" id="384602"/>
    <lineage>
        <taxon>Bacteria</taxon>
        <taxon>Bacillati</taxon>
        <taxon>Actinomycetota</taxon>
        <taxon>Actinomycetes</taxon>
        <taxon>Micrococcales</taxon>
        <taxon>Micrococcaceae</taxon>
        <taxon>Micrococcus</taxon>
    </lineage>
</organism>
<reference evidence="3 4" key="1">
    <citation type="submission" date="2020-08" db="EMBL/GenBank/DDBJ databases">
        <title>Sequencing the genomes of 1000 actinobacteria strains.</title>
        <authorList>
            <person name="Klenk H.-P."/>
        </authorList>
    </citation>
    <scope>NUCLEOTIDE SEQUENCE [LARGE SCALE GENOMIC DNA]</scope>
    <source>
        <strain evidence="3 4">DSM 19079</strain>
    </source>
</reference>
<dbReference type="PANTHER" id="PTHR12126:SF11">
    <property type="entry name" value="NADH DEHYDROGENASE [UBIQUINONE] 1 ALPHA SUBCOMPLEX SUBUNIT 9, MITOCHONDRIAL"/>
    <property type="match status" value="1"/>
</dbReference>
<evidence type="ECO:0000259" key="2">
    <source>
        <dbReference type="Pfam" id="PF13460"/>
    </source>
</evidence>
<sequence>MTTSAPLSPATAPDDAGPDGGSRLILVTGASGYVGGRLVPKLIDAGHRVRTTRRDESKEQPWWADRVETVTMDVNDADQVRAACEGVDVVYYLVHGMGGKDFVEKDREAAEIMRDAADEAGVGRIVYLSGLIPPEAPEEELSDHLSSRLEVERILSQAQASVITLRAAVLMGSGSTSFEVIRQISERMPLQTVPTWMDHLVQPIAIVDALEALVASADVDSPTRSYDIGGPEQLRYPELLSRYAELAGLTRPQVDVPLLPTKLVSVLAGRMTDVPAPVVEALLDSLHHDMVCQEQDFVRDLLPQGYELMGLDESIRRSLADPRETEPADPDAADPMGPMPHDPSWAGGGDQSLFQRAADTARDVLPGRD</sequence>
<dbReference type="Gene3D" id="3.40.50.720">
    <property type="entry name" value="NAD(P)-binding Rossmann-like Domain"/>
    <property type="match status" value="1"/>
</dbReference>
<proteinExistence type="predicted"/>
<dbReference type="RefSeq" id="WP_221419374.1">
    <property type="nucleotide sequence ID" value="NZ_BMLA01000010.1"/>
</dbReference>
<evidence type="ECO:0000256" key="1">
    <source>
        <dbReference type="SAM" id="MobiDB-lite"/>
    </source>
</evidence>
<feature type="domain" description="NAD(P)-binding" evidence="2">
    <location>
        <begin position="29"/>
        <end position="181"/>
    </location>
</feature>
<feature type="region of interest" description="Disordered" evidence="1">
    <location>
        <begin position="320"/>
        <end position="369"/>
    </location>
</feature>
<protein>
    <submittedName>
        <fullName evidence="3">Uncharacterized protein YbjT (DUF2867 family)</fullName>
    </submittedName>
</protein>
<dbReference type="Proteomes" id="UP000560081">
    <property type="component" value="Unassembled WGS sequence"/>
</dbReference>